<evidence type="ECO:0000256" key="2">
    <source>
        <dbReference type="ARBA" id="ARBA00022705"/>
    </source>
</evidence>
<dbReference type="GO" id="GO:0006281">
    <property type="term" value="P:DNA repair"/>
    <property type="evidence" value="ECO:0007669"/>
    <property type="project" value="UniProtKB-KW"/>
</dbReference>
<evidence type="ECO:0000256" key="4">
    <source>
        <dbReference type="ARBA" id="ARBA00022763"/>
    </source>
</evidence>
<dbReference type="SUPFAM" id="SSF56091">
    <property type="entry name" value="DNA ligase/mRNA capping enzyme, catalytic domain"/>
    <property type="match status" value="1"/>
</dbReference>
<dbReference type="GO" id="GO:0046872">
    <property type="term" value="F:metal ion binding"/>
    <property type="evidence" value="ECO:0007669"/>
    <property type="project" value="UniProtKB-KW"/>
</dbReference>
<dbReference type="Gene3D" id="1.10.287.610">
    <property type="entry name" value="Helix hairpin bin"/>
    <property type="match status" value="1"/>
</dbReference>
<reference evidence="10" key="1">
    <citation type="journal article" date="2019" name="Syst. Appl. Microbiol.">
        <title>Flavobacterium circumlabens sp. nov. and Flavobacterium cupreum sp. nov., two psychrotrophic species isolated from Antarctic environmental samples.</title>
        <authorList>
            <person name="Kralova S."/>
            <person name="Busse H.-J."/>
            <person name="Svec P."/>
            <person name="Maslanova I."/>
            <person name="Stankova E."/>
            <person name="Bartak M."/>
            <person name="Sedlacek I."/>
        </authorList>
    </citation>
    <scope>NUCLEOTIDE SEQUENCE [LARGE SCALE GENOMIC DNA]</scope>
    <source>
        <strain evidence="10">CCM 8825</strain>
    </source>
</reference>
<evidence type="ECO:0000256" key="3">
    <source>
        <dbReference type="ARBA" id="ARBA00022723"/>
    </source>
</evidence>
<keyword evidence="2" id="KW-0235">DNA replication</keyword>
<evidence type="ECO:0000256" key="1">
    <source>
        <dbReference type="ARBA" id="ARBA00022598"/>
    </source>
</evidence>
<keyword evidence="6" id="KW-0460">Magnesium</keyword>
<dbReference type="Proteomes" id="UP000288102">
    <property type="component" value="Unassembled WGS sequence"/>
</dbReference>
<evidence type="ECO:0000256" key="6">
    <source>
        <dbReference type="ARBA" id="ARBA00022842"/>
    </source>
</evidence>
<evidence type="ECO:0000256" key="8">
    <source>
        <dbReference type="ARBA" id="ARBA00023204"/>
    </source>
</evidence>
<keyword evidence="4" id="KW-0227">DNA damage</keyword>
<comment type="caution">
    <text evidence="9">The sequence shown here is derived from an EMBL/GenBank/DDBJ whole genome shotgun (WGS) entry which is preliminary data.</text>
</comment>
<dbReference type="GO" id="GO:0006260">
    <property type="term" value="P:DNA replication"/>
    <property type="evidence" value="ECO:0007669"/>
    <property type="project" value="UniProtKB-KW"/>
</dbReference>
<gene>
    <name evidence="9" type="ORF">D0817_25740</name>
</gene>
<accession>A0A433ZZM3</accession>
<keyword evidence="10" id="KW-1185">Reference proteome</keyword>
<dbReference type="FunFam" id="1.10.287.610:FF:000002">
    <property type="entry name" value="DNA ligase"/>
    <property type="match status" value="1"/>
</dbReference>
<evidence type="ECO:0000256" key="5">
    <source>
        <dbReference type="ARBA" id="ARBA00022833"/>
    </source>
</evidence>
<protein>
    <submittedName>
        <fullName evidence="9">Uncharacterized protein</fullName>
    </submittedName>
</protein>
<evidence type="ECO:0000313" key="9">
    <source>
        <dbReference type="EMBL" id="RUT67573.1"/>
    </source>
</evidence>
<feature type="non-terminal residue" evidence="9">
    <location>
        <position position="69"/>
    </location>
</feature>
<organism evidence="9 10">
    <name type="scientific">Flavobacterium cupreum</name>
    <dbReference type="NCBI Taxonomy" id="2133766"/>
    <lineage>
        <taxon>Bacteria</taxon>
        <taxon>Pseudomonadati</taxon>
        <taxon>Bacteroidota</taxon>
        <taxon>Flavobacteriia</taxon>
        <taxon>Flavobacteriales</taxon>
        <taxon>Flavobacteriaceae</taxon>
        <taxon>Flavobacterium</taxon>
    </lineage>
</organism>
<keyword evidence="5" id="KW-0862">Zinc</keyword>
<sequence length="69" mass="7522">MGGAGADLARMRSLTAELNRHIYAYHVQDAPTIPDAEYDRMFVELQALEAVHPEAISNDSPPFRVGAAP</sequence>
<keyword evidence="3" id="KW-0479">Metal-binding</keyword>
<proteinExistence type="predicted"/>
<name>A0A433ZZM3_9FLAO</name>
<evidence type="ECO:0000313" key="10">
    <source>
        <dbReference type="Proteomes" id="UP000288102"/>
    </source>
</evidence>
<keyword evidence="1" id="KW-0436">Ligase</keyword>
<dbReference type="OrthoDB" id="9759736at2"/>
<keyword evidence="7" id="KW-0520">NAD</keyword>
<evidence type="ECO:0000256" key="7">
    <source>
        <dbReference type="ARBA" id="ARBA00023027"/>
    </source>
</evidence>
<dbReference type="EMBL" id="QWDM01000178">
    <property type="protein sequence ID" value="RUT67573.1"/>
    <property type="molecule type" value="Genomic_DNA"/>
</dbReference>
<dbReference type="GO" id="GO:0016874">
    <property type="term" value="F:ligase activity"/>
    <property type="evidence" value="ECO:0007669"/>
    <property type="project" value="UniProtKB-KW"/>
</dbReference>
<dbReference type="AlphaFoldDB" id="A0A433ZZM3"/>
<keyword evidence="8" id="KW-0234">DNA repair</keyword>